<organism evidence="7 8">
    <name type="scientific">Paralvinella palmiformis</name>
    <dbReference type="NCBI Taxonomy" id="53620"/>
    <lineage>
        <taxon>Eukaryota</taxon>
        <taxon>Metazoa</taxon>
        <taxon>Spiralia</taxon>
        <taxon>Lophotrochozoa</taxon>
        <taxon>Annelida</taxon>
        <taxon>Polychaeta</taxon>
        <taxon>Sedentaria</taxon>
        <taxon>Canalipalpata</taxon>
        <taxon>Terebellida</taxon>
        <taxon>Terebelliformia</taxon>
        <taxon>Alvinellidae</taxon>
        <taxon>Paralvinella</taxon>
    </lineage>
</organism>
<evidence type="ECO:0000256" key="5">
    <source>
        <dbReference type="SAM" id="Phobius"/>
    </source>
</evidence>
<evidence type="ECO:0000256" key="4">
    <source>
        <dbReference type="ARBA" id="ARBA00023136"/>
    </source>
</evidence>
<dbReference type="Proteomes" id="UP001208570">
    <property type="component" value="Unassembled WGS sequence"/>
</dbReference>
<dbReference type="EMBL" id="JAODUP010000430">
    <property type="protein sequence ID" value="KAK2149936.1"/>
    <property type="molecule type" value="Genomic_DNA"/>
</dbReference>
<dbReference type="PANTHER" id="PTHR19282">
    <property type="entry name" value="TETRASPANIN"/>
    <property type="match status" value="1"/>
</dbReference>
<evidence type="ECO:0000256" key="3">
    <source>
        <dbReference type="ARBA" id="ARBA00022989"/>
    </source>
</evidence>
<reference evidence="7" key="1">
    <citation type="journal article" date="2023" name="Mol. Biol. Evol.">
        <title>Third-Generation Sequencing Reveals the Adaptive Role of the Epigenome in Three Deep-Sea Polychaetes.</title>
        <authorList>
            <person name="Perez M."/>
            <person name="Aroh O."/>
            <person name="Sun Y."/>
            <person name="Lan Y."/>
            <person name="Juniper S.K."/>
            <person name="Young C.R."/>
            <person name="Angers B."/>
            <person name="Qian P.Y."/>
        </authorList>
    </citation>
    <scope>NUCLEOTIDE SEQUENCE</scope>
    <source>
        <strain evidence="7">P08H-3</strain>
    </source>
</reference>
<gene>
    <name evidence="7" type="ORF">LSH36_430g01018</name>
</gene>
<keyword evidence="6" id="KW-0732">Signal</keyword>
<evidence type="ECO:0000256" key="1">
    <source>
        <dbReference type="ARBA" id="ARBA00004141"/>
    </source>
</evidence>
<evidence type="ECO:0000313" key="8">
    <source>
        <dbReference type="Proteomes" id="UP001208570"/>
    </source>
</evidence>
<evidence type="ECO:0000313" key="7">
    <source>
        <dbReference type="EMBL" id="KAK2149936.1"/>
    </source>
</evidence>
<evidence type="ECO:0000256" key="2">
    <source>
        <dbReference type="ARBA" id="ARBA00022692"/>
    </source>
</evidence>
<evidence type="ECO:0000256" key="6">
    <source>
        <dbReference type="SAM" id="SignalP"/>
    </source>
</evidence>
<dbReference type="PANTHER" id="PTHR19282:SF456">
    <property type="entry name" value="CD63 MOLECULE"/>
    <property type="match status" value="1"/>
</dbReference>
<keyword evidence="2 5" id="KW-0812">Transmembrane</keyword>
<keyword evidence="4 5" id="KW-0472">Membrane</keyword>
<dbReference type="Pfam" id="PF00335">
    <property type="entry name" value="Tetraspanin"/>
    <property type="match status" value="1"/>
</dbReference>
<comment type="caution">
    <text evidence="7">The sequence shown here is derived from an EMBL/GenBank/DDBJ whole genome shotgun (WGS) entry which is preliminary data.</text>
</comment>
<dbReference type="Gene3D" id="1.10.1450.10">
    <property type="entry name" value="Tetraspanin"/>
    <property type="match status" value="1"/>
</dbReference>
<dbReference type="AlphaFoldDB" id="A0AAD9MZZ0"/>
<protein>
    <recommendedName>
        <fullName evidence="9">Tetraspanin</fullName>
    </recommendedName>
</protein>
<evidence type="ECO:0008006" key="9">
    <source>
        <dbReference type="Google" id="ProtNLM"/>
    </source>
</evidence>
<name>A0AAD9MZZ0_9ANNE</name>
<feature type="chain" id="PRO_5042103278" description="Tetraspanin" evidence="6">
    <location>
        <begin position="21"/>
        <end position="164"/>
    </location>
</feature>
<keyword evidence="3 5" id="KW-1133">Transmembrane helix</keyword>
<dbReference type="SUPFAM" id="SSF48652">
    <property type="entry name" value="Tetraspanin"/>
    <property type="match status" value="1"/>
</dbReference>
<keyword evidence="8" id="KW-1185">Reference proteome</keyword>
<sequence>MVMTFAVLLGLVFILEVAAGITAYVMSDTVKGFVKKQMIKGVEEYNNNTDVKKAWDTTQTRFKCCGVNAAGDWCTTNKTLDLPESCCNMATASVDVSKCTKNQCPVPDPVTIYTKGCLQQLSKWVEGNIYLIGGVGIGLAFVQIVGIILACCLARTIKKEYDVV</sequence>
<dbReference type="InterPro" id="IPR008952">
    <property type="entry name" value="Tetraspanin_EC2_sf"/>
</dbReference>
<feature type="transmembrane region" description="Helical" evidence="5">
    <location>
        <begin position="129"/>
        <end position="154"/>
    </location>
</feature>
<comment type="subcellular location">
    <subcellularLocation>
        <location evidence="1">Membrane</location>
        <topology evidence="1">Multi-pass membrane protein</topology>
    </subcellularLocation>
</comment>
<accession>A0AAD9MZZ0</accession>
<proteinExistence type="predicted"/>
<dbReference type="GO" id="GO:0005886">
    <property type="term" value="C:plasma membrane"/>
    <property type="evidence" value="ECO:0007669"/>
    <property type="project" value="TreeGrafter"/>
</dbReference>
<dbReference type="InterPro" id="IPR018499">
    <property type="entry name" value="Tetraspanin/Peripherin"/>
</dbReference>
<feature type="signal peptide" evidence="6">
    <location>
        <begin position="1"/>
        <end position="20"/>
    </location>
</feature>